<dbReference type="EMBL" id="AF083071">
    <property type="protein sequence ID" value="AAC62695.1"/>
    <property type="molecule type" value="Genomic_DNA"/>
</dbReference>
<dbReference type="InterPro" id="IPR053135">
    <property type="entry name" value="AKR2_Oxidoreductase"/>
</dbReference>
<proteinExistence type="predicted"/>
<dbReference type="AlphaFoldDB" id="O74052"/>
<sequence>MRPAAVPTARDIGAERGNLTLCTLHTHKSRLDVRLRMISGHATAEGTQRIAEMSGAHHDNYKVVDGLHLSNVGMGTYLGDADDATDRAVTDAVKRSIKSGINVIDTAINYRLQRAERSVGRAVTELSEEGLVSRDQIFISTKAGYVTNDSEVSLDFWEYVKKEYVGGGVIQSGDISSGYHCMKPAYLEDQLKRSLANMNVDCIDLVYVHNPVEGQIKDRPVPEILEGIGEAFAMYEKMREAGRIRYYGLATWECFRVAEGDPQSMQLEAVVKKAKDAGGENHGFRFIQLPFNQYFDQAYMVKNQGTGGGKSSILEAAAALDIGVFTSVPFMQGKLLEPGLLPEFGGLSPALRSLQFIRSTPGVLAPLPGHKSSLHTDENLKIMGVPPIPPDKFGELVASLTSWSPGQK</sequence>
<dbReference type="PANTHER" id="PTHR43312">
    <property type="entry name" value="D-THREO-ALDOSE 1-DEHYDROGENASE"/>
    <property type="match status" value="1"/>
</dbReference>
<dbReference type="SUPFAM" id="SSF51430">
    <property type="entry name" value="NAD(P)-linked oxidoreductase"/>
    <property type="match status" value="1"/>
</dbReference>
<feature type="domain" description="NADP-dependent oxidoreductase" evidence="1">
    <location>
        <begin position="72"/>
        <end position="254"/>
    </location>
</feature>
<dbReference type="PANTHER" id="PTHR43312:SF1">
    <property type="entry name" value="NADP-DEPENDENT OXIDOREDUCTASE DOMAIN-CONTAINING PROTEIN"/>
    <property type="match status" value="1"/>
</dbReference>
<name>O74052_CENSY</name>
<dbReference type="Gene3D" id="3.20.20.100">
    <property type="entry name" value="NADP-dependent oxidoreductase domain"/>
    <property type="match status" value="1"/>
</dbReference>
<organism evidence="2 3">
    <name type="scientific">Cenarchaeum symbiosum (strain A)</name>
    <dbReference type="NCBI Taxonomy" id="414004"/>
    <lineage>
        <taxon>Archaea</taxon>
        <taxon>Nitrososphaerota</taxon>
        <taxon>Candidatus Cenarchaeales</taxon>
        <taxon>Candidatus Cenarchaeaceae</taxon>
        <taxon>Candidatus Cenarchaeum</taxon>
    </lineage>
</organism>
<reference evidence="3" key="1">
    <citation type="journal article" date="2006" name="Proc. Natl. Acad. Sci. U.S.A.">
        <title>Genomic analysis of the uncultivated marine crenarchaeote Cenarchaeum symbiosum.</title>
        <authorList>
            <person name="Hallam S.J."/>
            <person name="Konstantinidis K.T."/>
            <person name="Putnam N."/>
            <person name="Schleper C."/>
            <person name="Watanabe Y."/>
            <person name="Sugahara J."/>
            <person name="Preston C."/>
            <person name="de la Torre J."/>
            <person name="Richardson P.M."/>
            <person name="DeLong E.F."/>
        </authorList>
    </citation>
    <scope>NUCLEOTIDE SEQUENCE [LARGE SCALE GENOMIC DNA]</scope>
    <source>
        <strain evidence="3">A</strain>
    </source>
</reference>
<accession>O74052</accession>
<dbReference type="Proteomes" id="UP000000758">
    <property type="component" value="Chromosome"/>
</dbReference>
<dbReference type="CDD" id="cd19099">
    <property type="entry name" value="AKR_unchar"/>
    <property type="match status" value="1"/>
</dbReference>
<dbReference type="Pfam" id="PF00248">
    <property type="entry name" value="Aldo_ket_red"/>
    <property type="match status" value="1"/>
</dbReference>
<evidence type="ECO:0000313" key="2">
    <source>
        <dbReference type="EMBL" id="AAC62695.1"/>
    </source>
</evidence>
<evidence type="ECO:0000313" key="3">
    <source>
        <dbReference type="Proteomes" id="UP000000758"/>
    </source>
</evidence>
<dbReference type="STRING" id="414004.CENSYa_1194"/>
<protein>
    <recommendedName>
        <fullName evidence="1">NADP-dependent oxidoreductase domain-containing protein</fullName>
    </recommendedName>
</protein>
<dbReference type="InterPro" id="IPR023210">
    <property type="entry name" value="NADP_OxRdtase_dom"/>
</dbReference>
<evidence type="ECO:0000259" key="1">
    <source>
        <dbReference type="Pfam" id="PF00248"/>
    </source>
</evidence>
<keyword evidence="3" id="KW-1185">Reference proteome</keyword>
<dbReference type="InterPro" id="IPR036812">
    <property type="entry name" value="NAD(P)_OxRdtase_dom_sf"/>
</dbReference>